<evidence type="ECO:0000259" key="2">
    <source>
        <dbReference type="SMART" id="SM00642"/>
    </source>
</evidence>
<dbReference type="Proteomes" id="UP000284057">
    <property type="component" value="Unassembled WGS sequence"/>
</dbReference>
<dbReference type="PANTHER" id="PTHR10357">
    <property type="entry name" value="ALPHA-AMYLASE FAMILY MEMBER"/>
    <property type="match status" value="1"/>
</dbReference>
<sequence length="539" mass="61581">MSRRRRSAGDLWWKNAVIYCLDVQTFLDTDGDGYGDLAGLTERIDYLEGLGVTCLWLMPFYPSPERDDGYDIVDFYGVDERIGTLGAFVEMVRTAQDRGIRVIVDFVLNHTSHHHPWFQSARKGRDAPFHDFYIWRDEKPEDKPADLVFPGEERSTWAWDDQAQQWYYHRFYTEQPDLNTANPEVRDEIAQIAGFWLALGLAGFRVDAVPFLTEESDRATAGVQEPHELIRDLRAYLTRRRGDAILLGEVNLPPEQALEFYGETGDELTMAFDFTVNQALYLSLVREDAGPLGKALKAQPDLPDDCQRVNFVRNHDELSLDQLSDKERAEVFAAFGPEPDMQLYGRGIRRRLPSMLDGDERRIRMVYSLMFSLPGTPALFYGEEIGMRENLAIEGRLSVRSPMQWSNERHAGFSPAPEGARLARPLPDEVSTTVEAQRRDPDSLLNWMERLIRRRKECPELGWGRSTLIESSGPVLAHRCDWDDRTIVAVHNLSGTKASVRLPGDDGWERLTDLLGTDDAVPGENLELEPYGHRWFRAG</sequence>
<evidence type="ECO:0000313" key="3">
    <source>
        <dbReference type="EMBL" id="RIQ20819.1"/>
    </source>
</evidence>
<dbReference type="EMBL" id="QUAL01000158">
    <property type="protein sequence ID" value="RIQ20819.1"/>
    <property type="molecule type" value="Genomic_DNA"/>
</dbReference>
<dbReference type="InterPro" id="IPR045857">
    <property type="entry name" value="O16G_dom_2"/>
</dbReference>
<dbReference type="SUPFAM" id="SSF51445">
    <property type="entry name" value="(Trans)glycosidases"/>
    <property type="match status" value="1"/>
</dbReference>
<gene>
    <name evidence="3" type="ORF">DY240_16585</name>
</gene>
<protein>
    <submittedName>
        <fullName evidence="3">Trehalose synthase</fullName>
    </submittedName>
</protein>
<proteinExistence type="predicted"/>
<dbReference type="PANTHER" id="PTHR10357:SF219">
    <property type="entry name" value="MALTOSE ALPHA-D-GLUCOSYLTRANSFERASE"/>
    <property type="match status" value="1"/>
</dbReference>
<dbReference type="InterPro" id="IPR054049">
    <property type="entry name" value="SupH-like_C"/>
</dbReference>
<dbReference type="Gene3D" id="3.90.400.10">
    <property type="entry name" value="Oligo-1,6-glucosidase, Domain 2"/>
    <property type="match status" value="1"/>
</dbReference>
<evidence type="ECO:0000256" key="1">
    <source>
        <dbReference type="SAM" id="MobiDB-lite"/>
    </source>
</evidence>
<comment type="caution">
    <text evidence="3">The sequence shown here is derived from an EMBL/GenBank/DDBJ whole genome shotgun (WGS) entry which is preliminary data.</text>
</comment>
<dbReference type="Gene3D" id="2.60.40.1180">
    <property type="entry name" value="Golgi alpha-mannosidase II"/>
    <property type="match status" value="1"/>
</dbReference>
<accession>A0A418KNY3</accession>
<dbReference type="SMART" id="SM00642">
    <property type="entry name" value="Aamy"/>
    <property type="match status" value="1"/>
</dbReference>
<dbReference type="InterPro" id="IPR013780">
    <property type="entry name" value="Glyco_hydro_b"/>
</dbReference>
<dbReference type="InterPro" id="IPR006047">
    <property type="entry name" value="GH13_cat_dom"/>
</dbReference>
<name>A0A418KNY3_9ACTN</name>
<organism evidence="3 4">
    <name type="scientific">Jiangella rhizosphaerae</name>
    <dbReference type="NCBI Taxonomy" id="2293569"/>
    <lineage>
        <taxon>Bacteria</taxon>
        <taxon>Bacillati</taxon>
        <taxon>Actinomycetota</taxon>
        <taxon>Actinomycetes</taxon>
        <taxon>Jiangellales</taxon>
        <taxon>Jiangellaceae</taxon>
        <taxon>Jiangella</taxon>
    </lineage>
</organism>
<dbReference type="InterPro" id="IPR017853">
    <property type="entry name" value="GH"/>
</dbReference>
<evidence type="ECO:0000313" key="4">
    <source>
        <dbReference type="Proteomes" id="UP000284057"/>
    </source>
</evidence>
<dbReference type="Pfam" id="PF22157">
    <property type="entry name" value="SupH-like_C"/>
    <property type="match status" value="1"/>
</dbReference>
<feature type="region of interest" description="Disordered" evidence="1">
    <location>
        <begin position="408"/>
        <end position="437"/>
    </location>
</feature>
<dbReference type="GO" id="GO:0005975">
    <property type="term" value="P:carbohydrate metabolic process"/>
    <property type="evidence" value="ECO:0007669"/>
    <property type="project" value="InterPro"/>
</dbReference>
<dbReference type="SUPFAM" id="SSF51011">
    <property type="entry name" value="Glycosyl hydrolase domain"/>
    <property type="match status" value="1"/>
</dbReference>
<dbReference type="Gene3D" id="3.20.20.80">
    <property type="entry name" value="Glycosidases"/>
    <property type="match status" value="1"/>
</dbReference>
<dbReference type="OrthoDB" id="9043248at2"/>
<reference evidence="3 4" key="1">
    <citation type="submission" date="2018-09" db="EMBL/GenBank/DDBJ databases">
        <title>Isolation, diversity and antifungal activity of actinobacteria from wheat.</title>
        <authorList>
            <person name="Han C."/>
        </authorList>
    </citation>
    <scope>NUCLEOTIDE SEQUENCE [LARGE SCALE GENOMIC DNA]</scope>
    <source>
        <strain evidence="3 4">NEAU-YY265</strain>
    </source>
</reference>
<keyword evidence="4" id="KW-1185">Reference proteome</keyword>
<feature type="domain" description="Glycosyl hydrolase family 13 catalytic" evidence="2">
    <location>
        <begin position="20"/>
        <end position="400"/>
    </location>
</feature>
<dbReference type="RefSeq" id="WP_119660959.1">
    <property type="nucleotide sequence ID" value="NZ_QUAL01000158.1"/>
</dbReference>
<dbReference type="AlphaFoldDB" id="A0A418KNY3"/>
<dbReference type="CDD" id="cd11334">
    <property type="entry name" value="AmyAc_TreS"/>
    <property type="match status" value="1"/>
</dbReference>
<dbReference type="Pfam" id="PF00128">
    <property type="entry name" value="Alpha-amylase"/>
    <property type="match status" value="2"/>
</dbReference>